<reference evidence="3 4" key="1">
    <citation type="submission" date="2015-10" db="EMBL/GenBank/DDBJ databases">
        <title>Full genome of DAOMC 229536 Phialocephala scopiformis, a fungal endophyte of spruce producing the potent anti-insectan compound rugulosin.</title>
        <authorList>
            <consortium name="DOE Joint Genome Institute"/>
            <person name="Walker A.K."/>
            <person name="Frasz S.L."/>
            <person name="Seifert K.A."/>
            <person name="Miller J.D."/>
            <person name="Mondo S.J."/>
            <person name="Labutti K."/>
            <person name="Lipzen A."/>
            <person name="Dockter R."/>
            <person name="Kennedy M."/>
            <person name="Grigoriev I.V."/>
            <person name="Spatafora J.W."/>
        </authorList>
    </citation>
    <scope>NUCLEOTIDE SEQUENCE [LARGE SCALE GENOMIC DNA]</scope>
    <source>
        <strain evidence="3 4">CBS 120377</strain>
    </source>
</reference>
<keyword evidence="4" id="KW-1185">Reference proteome</keyword>
<sequence>MTLQERMEESNTEQSNSESGTQLQEFHLFPKLPNELRDMIWQHALLPRLIQVEPLYLEPINQRHYENTKHILVPKCVNNGLDQVCRDSRAQAQRNAGKPYIFASRHDSADSSTTQISRPFSFNPQRDVIYYPDSTGLWLTAWSGDLGEEDAKDTQAIEYADLTGVQILAVGSLLERANFEEDQAYDIERSISHNNYPVDVGSTFLHSLVAWFPKIKELILVSPTVEDLASQASTLKASTSGNLGTHLSEDIHKCREKIAVHLLACKESLKREMESIRKLQSHPRDRYLKLDYFETLSDWWQDPTPTWLTEAEFEARFGLEPGTIAQSRSIKVSGDNVEISLGVKNRWVNGHLST</sequence>
<feature type="domain" description="2EXR" evidence="2">
    <location>
        <begin position="26"/>
        <end position="129"/>
    </location>
</feature>
<dbReference type="GeneID" id="28829991"/>
<organism evidence="3 4">
    <name type="scientific">Mollisia scopiformis</name>
    <name type="common">Conifer needle endophyte fungus</name>
    <name type="synonym">Phialocephala scopiformis</name>
    <dbReference type="NCBI Taxonomy" id="149040"/>
    <lineage>
        <taxon>Eukaryota</taxon>
        <taxon>Fungi</taxon>
        <taxon>Dikarya</taxon>
        <taxon>Ascomycota</taxon>
        <taxon>Pezizomycotina</taxon>
        <taxon>Leotiomycetes</taxon>
        <taxon>Helotiales</taxon>
        <taxon>Mollisiaceae</taxon>
        <taxon>Mollisia</taxon>
    </lineage>
</organism>
<proteinExistence type="predicted"/>
<dbReference type="KEGG" id="psco:LY89DRAFT_737494"/>
<evidence type="ECO:0000313" key="4">
    <source>
        <dbReference type="Proteomes" id="UP000070700"/>
    </source>
</evidence>
<dbReference type="PANTHER" id="PTHR35910:SF6">
    <property type="entry name" value="2EXR DOMAIN-CONTAINING PROTEIN"/>
    <property type="match status" value="1"/>
</dbReference>
<dbReference type="OrthoDB" id="3540486at2759"/>
<dbReference type="EMBL" id="KQ947422">
    <property type="protein sequence ID" value="KUJ13515.1"/>
    <property type="molecule type" value="Genomic_DNA"/>
</dbReference>
<dbReference type="InParanoid" id="A0A194WZZ7"/>
<accession>A0A194WZZ7</accession>
<dbReference type="Pfam" id="PF20150">
    <property type="entry name" value="2EXR"/>
    <property type="match status" value="1"/>
</dbReference>
<gene>
    <name evidence="3" type="ORF">LY89DRAFT_737494</name>
</gene>
<evidence type="ECO:0000313" key="3">
    <source>
        <dbReference type="EMBL" id="KUJ13515.1"/>
    </source>
</evidence>
<evidence type="ECO:0000259" key="2">
    <source>
        <dbReference type="Pfam" id="PF20150"/>
    </source>
</evidence>
<dbReference type="AlphaFoldDB" id="A0A194WZZ7"/>
<dbReference type="PANTHER" id="PTHR35910">
    <property type="entry name" value="2EXR DOMAIN-CONTAINING PROTEIN"/>
    <property type="match status" value="1"/>
</dbReference>
<dbReference type="InterPro" id="IPR045518">
    <property type="entry name" value="2EXR"/>
</dbReference>
<evidence type="ECO:0000256" key="1">
    <source>
        <dbReference type="SAM" id="MobiDB-lite"/>
    </source>
</evidence>
<dbReference type="Proteomes" id="UP000070700">
    <property type="component" value="Unassembled WGS sequence"/>
</dbReference>
<protein>
    <recommendedName>
        <fullName evidence="2">2EXR domain-containing protein</fullName>
    </recommendedName>
</protein>
<feature type="region of interest" description="Disordered" evidence="1">
    <location>
        <begin position="1"/>
        <end position="23"/>
    </location>
</feature>
<dbReference type="RefSeq" id="XP_018067870.1">
    <property type="nucleotide sequence ID" value="XM_018220265.1"/>
</dbReference>
<name>A0A194WZZ7_MOLSC</name>